<dbReference type="InterPro" id="IPR044943">
    <property type="entry name" value="NOS_dom_1"/>
</dbReference>
<keyword evidence="12" id="KW-1185">Reference proteome</keyword>
<proteinExistence type="inferred from homology"/>
<dbReference type="EC" id="1.14.13.39" evidence="3"/>
<dbReference type="InterPro" id="IPR044940">
    <property type="entry name" value="NOS_dom_2"/>
</dbReference>
<accession>A0A8H7W854</accession>
<dbReference type="Gene3D" id="3.90.340.10">
    <property type="entry name" value="Nitric Oxide Synthase, Chain A, domain 1"/>
    <property type="match status" value="1"/>
</dbReference>
<comment type="caution">
    <text evidence="11">The sequence shown here is derived from an EMBL/GenBank/DDBJ whole genome shotgun (WGS) entry which is preliminary data.</text>
</comment>
<evidence type="ECO:0000256" key="5">
    <source>
        <dbReference type="ARBA" id="ARBA00022643"/>
    </source>
</evidence>
<evidence type="ECO:0000256" key="6">
    <source>
        <dbReference type="ARBA" id="ARBA00022723"/>
    </source>
</evidence>
<evidence type="ECO:0000256" key="4">
    <source>
        <dbReference type="ARBA" id="ARBA00022617"/>
    </source>
</evidence>
<feature type="domain" description="Nitric oxide synthase (NOS)" evidence="10">
    <location>
        <begin position="97"/>
        <end position="249"/>
    </location>
</feature>
<dbReference type="OrthoDB" id="1856718at2759"/>
<keyword evidence="6" id="KW-0479">Metal-binding</keyword>
<dbReference type="GO" id="GO:0046872">
    <property type="term" value="F:metal ion binding"/>
    <property type="evidence" value="ECO:0007669"/>
    <property type="project" value="UniProtKB-KW"/>
</dbReference>
<dbReference type="GO" id="GO:0006809">
    <property type="term" value="P:nitric oxide biosynthetic process"/>
    <property type="evidence" value="ECO:0007669"/>
    <property type="project" value="InterPro"/>
</dbReference>
<keyword evidence="7" id="KW-0112">Calmodulin-binding</keyword>
<dbReference type="PANTHER" id="PTHR43410">
    <property type="entry name" value="NITRIC OXIDE SYNTHASE OXYGENASE"/>
    <property type="match status" value="1"/>
</dbReference>
<evidence type="ECO:0000256" key="1">
    <source>
        <dbReference type="ARBA" id="ARBA00001917"/>
    </source>
</evidence>
<comment type="cofactor">
    <cofactor evidence="1">
        <name>FMN</name>
        <dbReference type="ChEBI" id="CHEBI:58210"/>
    </cofactor>
</comment>
<reference evidence="11" key="1">
    <citation type="submission" date="2021-02" db="EMBL/GenBank/DDBJ databases">
        <title>Genome sequence Cadophora malorum strain M34.</title>
        <authorList>
            <person name="Stefanovic E."/>
            <person name="Vu D."/>
            <person name="Scully C."/>
            <person name="Dijksterhuis J."/>
            <person name="Roader J."/>
            <person name="Houbraken J."/>
        </authorList>
    </citation>
    <scope>NUCLEOTIDE SEQUENCE</scope>
    <source>
        <strain evidence="11">M34</strain>
    </source>
</reference>
<organism evidence="11 12">
    <name type="scientific">Cadophora malorum</name>
    <dbReference type="NCBI Taxonomy" id="108018"/>
    <lineage>
        <taxon>Eukaryota</taxon>
        <taxon>Fungi</taxon>
        <taxon>Dikarya</taxon>
        <taxon>Ascomycota</taxon>
        <taxon>Pezizomycotina</taxon>
        <taxon>Leotiomycetes</taxon>
        <taxon>Helotiales</taxon>
        <taxon>Ploettnerulaceae</taxon>
        <taxon>Cadophora</taxon>
    </lineage>
</organism>
<evidence type="ECO:0000256" key="7">
    <source>
        <dbReference type="ARBA" id="ARBA00022860"/>
    </source>
</evidence>
<evidence type="ECO:0000256" key="2">
    <source>
        <dbReference type="ARBA" id="ARBA00006267"/>
    </source>
</evidence>
<dbReference type="GO" id="GO:0004517">
    <property type="term" value="F:nitric-oxide synthase activity"/>
    <property type="evidence" value="ECO:0007669"/>
    <property type="project" value="UniProtKB-EC"/>
</dbReference>
<dbReference type="InterPro" id="IPR039261">
    <property type="entry name" value="FNR_nucleotide-bd"/>
</dbReference>
<keyword evidence="9" id="KW-0408">Iron</keyword>
<dbReference type="Gene3D" id="3.40.50.80">
    <property type="entry name" value="Nucleotide-binding domain of ferredoxin-NADP reductase (FNR) module"/>
    <property type="match status" value="1"/>
</dbReference>
<dbReference type="Proteomes" id="UP000664132">
    <property type="component" value="Unassembled WGS sequence"/>
</dbReference>
<name>A0A8H7W854_9HELO</name>
<evidence type="ECO:0000256" key="3">
    <source>
        <dbReference type="ARBA" id="ARBA00012989"/>
    </source>
</evidence>
<sequence>MAFVTKKRDASGGTNETPADVGSLALPCFTGTKIYKEALDERYNKRLSFLKECRDHGVITSDEELVERIKEVSTQISNTAIVSIVMDRDGQTSEGLAGGTYHQHTKELEYGVRAAWRNSRRCIMRSEHEHLTQCDLRGVQCSREMARSVVKGMQKAFNRGHILPTVFMFPPRAPGKCGPMIWNSQILAFAGYEQEDGSILGDPANVELTKGMKEFGWKPPMERSRWDFLSLITMAENDSPYMMELPLELRRTPNAPLIAIFTGSGIGTVRALLQRRIIDLGRTTTGVISEGSESHQRAKAANNNTNLGVSSTLRSVSHFAGFKKEDSDLIDQIIEPAAHAGILDVVELCPSNAKKTRIQDHILMEHVKEKLAIKLKDPSCIVFVCANELAAEGAFQKLSLIASGDIKELLQERYIEDIFRG</sequence>
<comment type="similarity">
    <text evidence="2">Belongs to the NOS family.</text>
</comment>
<keyword evidence="5" id="KW-0285">Flavoprotein</keyword>
<dbReference type="Pfam" id="PF02898">
    <property type="entry name" value="NO_synthase"/>
    <property type="match status" value="1"/>
</dbReference>
<evidence type="ECO:0000259" key="10">
    <source>
        <dbReference type="Pfam" id="PF02898"/>
    </source>
</evidence>
<dbReference type="EMBL" id="JAFJYH010000206">
    <property type="protein sequence ID" value="KAG4415843.1"/>
    <property type="molecule type" value="Genomic_DNA"/>
</dbReference>
<keyword evidence="4" id="KW-0349">Heme</keyword>
<dbReference type="GO" id="GO:0005516">
    <property type="term" value="F:calmodulin binding"/>
    <property type="evidence" value="ECO:0007669"/>
    <property type="project" value="UniProtKB-KW"/>
</dbReference>
<dbReference type="InterPro" id="IPR036119">
    <property type="entry name" value="NOS_N_sf"/>
</dbReference>
<dbReference type="InterPro" id="IPR050607">
    <property type="entry name" value="NOS"/>
</dbReference>
<dbReference type="Gene3D" id="3.90.440.10">
    <property type="entry name" value="Nitric Oxide Synthase,Heme Domain,Chain A domain 2"/>
    <property type="match status" value="1"/>
</dbReference>
<dbReference type="InterPro" id="IPR004030">
    <property type="entry name" value="NOS_N"/>
</dbReference>
<gene>
    <name evidence="11" type="ORF">IFR04_011023</name>
</gene>
<keyword evidence="8" id="KW-0560">Oxidoreductase</keyword>
<dbReference type="AlphaFoldDB" id="A0A8H7W854"/>
<keyword evidence="5" id="KW-0288">FMN</keyword>
<evidence type="ECO:0000313" key="11">
    <source>
        <dbReference type="EMBL" id="KAG4415843.1"/>
    </source>
</evidence>
<evidence type="ECO:0000313" key="12">
    <source>
        <dbReference type="Proteomes" id="UP000664132"/>
    </source>
</evidence>
<protein>
    <recommendedName>
        <fullName evidence="3">nitric-oxide synthase (NADPH)</fullName>
        <ecNumber evidence="3">1.14.13.39</ecNumber>
    </recommendedName>
</protein>
<dbReference type="PANTHER" id="PTHR43410:SF1">
    <property type="entry name" value="NITRIC OXIDE SYNTHASE"/>
    <property type="match status" value="1"/>
</dbReference>
<evidence type="ECO:0000256" key="9">
    <source>
        <dbReference type="ARBA" id="ARBA00023004"/>
    </source>
</evidence>
<evidence type="ECO:0000256" key="8">
    <source>
        <dbReference type="ARBA" id="ARBA00023002"/>
    </source>
</evidence>
<dbReference type="SUPFAM" id="SSF56512">
    <property type="entry name" value="Nitric oxide (NO) synthase oxygenase domain"/>
    <property type="match status" value="1"/>
</dbReference>